<evidence type="ECO:0000313" key="5">
    <source>
        <dbReference type="EMBL" id="OLY79686.1"/>
    </source>
</evidence>
<dbReference type="GO" id="GO:0016301">
    <property type="term" value="F:kinase activity"/>
    <property type="evidence" value="ECO:0007669"/>
    <property type="project" value="UniProtKB-KW"/>
</dbReference>
<accession>A0A1R0GS33</accession>
<evidence type="ECO:0000256" key="3">
    <source>
        <dbReference type="SAM" id="MobiDB-lite"/>
    </source>
</evidence>
<evidence type="ECO:0000256" key="2">
    <source>
        <dbReference type="ARBA" id="ARBA00022777"/>
    </source>
</evidence>
<feature type="region of interest" description="Disordered" evidence="3">
    <location>
        <begin position="1"/>
        <end position="27"/>
    </location>
</feature>
<evidence type="ECO:0000313" key="6">
    <source>
        <dbReference type="Proteomes" id="UP000187455"/>
    </source>
</evidence>
<dbReference type="PANTHER" id="PTHR10584:SF166">
    <property type="entry name" value="RIBOKINASE"/>
    <property type="match status" value="1"/>
</dbReference>
<evidence type="ECO:0000256" key="1">
    <source>
        <dbReference type="ARBA" id="ARBA00022679"/>
    </source>
</evidence>
<dbReference type="Pfam" id="PF00294">
    <property type="entry name" value="PfkB"/>
    <property type="match status" value="1"/>
</dbReference>
<dbReference type="InterPro" id="IPR011611">
    <property type="entry name" value="PfkB_dom"/>
</dbReference>
<dbReference type="OrthoDB" id="415590at2759"/>
<dbReference type="PANTHER" id="PTHR10584">
    <property type="entry name" value="SUGAR KINASE"/>
    <property type="match status" value="1"/>
</dbReference>
<reference evidence="5 6" key="1">
    <citation type="journal article" date="2016" name="Mol. Biol. Evol.">
        <title>Genome-Wide Survey of Gut Fungi (Harpellales) Reveals the First Horizontally Transferred Ubiquitin Gene from a Mosquito Host.</title>
        <authorList>
            <person name="Wang Y."/>
            <person name="White M.M."/>
            <person name="Kvist S."/>
            <person name="Moncalvo J.M."/>
        </authorList>
    </citation>
    <scope>NUCLEOTIDE SEQUENCE [LARGE SCALE GENOMIC DNA]</scope>
    <source>
        <strain evidence="5 6">ALG-7-W6</strain>
    </source>
</reference>
<evidence type="ECO:0000259" key="4">
    <source>
        <dbReference type="Pfam" id="PF00294"/>
    </source>
</evidence>
<proteinExistence type="predicted"/>
<keyword evidence="2 5" id="KW-0418">Kinase</keyword>
<feature type="domain" description="Carbohydrate kinase PfkB" evidence="4">
    <location>
        <begin position="153"/>
        <end position="229"/>
    </location>
</feature>
<dbReference type="Proteomes" id="UP000187455">
    <property type="component" value="Unassembled WGS sequence"/>
</dbReference>
<name>A0A1R0GS33_9FUNG</name>
<sequence>METKSGSNSPKNKEINSRKTSPLKRKAADNSIWEHKQVVFVDPLEKDAAYWWAAMIVPKNEIDISMNCGDVGADECVVRSVVPYSDLAIFDMSSEPFKTFKENGGDEFASDKGIQAAIEYLFKGSLPTDFMWASWETQKPLESKKAATTPVKPGETITALSREELAGGKGANCSVASARAGASTHLVSNLGPDGKWILDLVNRSGANVESSVVSQDKQTGANTSHILTTVEEKLNALGLGSGDYLISANETNLVPEVLEFSKTELGVVVIYNPAPMPTTNIHSLFESLRFVDILVVNETELLSLSKLTLES</sequence>
<dbReference type="InterPro" id="IPR029056">
    <property type="entry name" value="Ribokinase-like"/>
</dbReference>
<comment type="caution">
    <text evidence="5">The sequence shown here is derived from an EMBL/GenBank/DDBJ whole genome shotgun (WGS) entry which is preliminary data.</text>
</comment>
<dbReference type="SUPFAM" id="SSF53613">
    <property type="entry name" value="Ribokinase-like"/>
    <property type="match status" value="1"/>
</dbReference>
<feature type="non-terminal residue" evidence="5">
    <location>
        <position position="311"/>
    </location>
</feature>
<gene>
    <name evidence="5" type="ORF">AYI68_g6240</name>
</gene>
<dbReference type="Gene3D" id="2.30.30.140">
    <property type="match status" value="1"/>
</dbReference>
<keyword evidence="1" id="KW-0808">Transferase</keyword>
<organism evidence="5 6">
    <name type="scientific">Smittium mucronatum</name>
    <dbReference type="NCBI Taxonomy" id="133383"/>
    <lineage>
        <taxon>Eukaryota</taxon>
        <taxon>Fungi</taxon>
        <taxon>Fungi incertae sedis</taxon>
        <taxon>Zoopagomycota</taxon>
        <taxon>Kickxellomycotina</taxon>
        <taxon>Harpellomycetes</taxon>
        <taxon>Harpellales</taxon>
        <taxon>Legeriomycetaceae</taxon>
        <taxon>Smittium</taxon>
    </lineage>
</organism>
<protein>
    <submittedName>
        <fullName evidence="5">Ribokinase</fullName>
    </submittedName>
</protein>
<feature type="compositionally biased region" description="Polar residues" evidence="3">
    <location>
        <begin position="1"/>
        <end position="10"/>
    </location>
</feature>
<dbReference type="Gene3D" id="3.40.1190.20">
    <property type="match status" value="1"/>
</dbReference>
<dbReference type="EMBL" id="LSSL01004182">
    <property type="protein sequence ID" value="OLY79686.1"/>
    <property type="molecule type" value="Genomic_DNA"/>
</dbReference>
<keyword evidence="6" id="KW-1185">Reference proteome</keyword>
<dbReference type="AlphaFoldDB" id="A0A1R0GS33"/>